<feature type="compositionally biased region" description="Polar residues" evidence="1">
    <location>
        <begin position="71"/>
        <end position="89"/>
    </location>
</feature>
<protein>
    <submittedName>
        <fullName evidence="2">Uncharacterized protein</fullName>
    </submittedName>
</protein>
<sequence>MTPERLALERFRDRTRRRDSLANMSPQKLASHREQQRNYQRLRAQNMTDAERAAQRERQRILSRERKLHARSNQSSQISEISDVLHSSTQNDLLGRNKILSRMESHAQSEVA</sequence>
<feature type="compositionally biased region" description="Basic and acidic residues" evidence="1">
    <location>
        <begin position="49"/>
        <end position="65"/>
    </location>
</feature>
<proteinExistence type="predicted"/>
<feature type="compositionally biased region" description="Polar residues" evidence="1">
    <location>
        <begin position="37"/>
        <end position="48"/>
    </location>
</feature>
<name>A0A2G5D435_AQUCA</name>
<dbReference type="AlphaFoldDB" id="A0A2G5D435"/>
<accession>A0A2G5D435</accession>
<dbReference type="InParanoid" id="A0A2G5D435"/>
<dbReference type="EMBL" id="KZ305046">
    <property type="protein sequence ID" value="PIA37967.1"/>
    <property type="molecule type" value="Genomic_DNA"/>
</dbReference>
<evidence type="ECO:0000313" key="3">
    <source>
        <dbReference type="Proteomes" id="UP000230069"/>
    </source>
</evidence>
<dbReference type="Proteomes" id="UP000230069">
    <property type="component" value="Unassembled WGS sequence"/>
</dbReference>
<gene>
    <name evidence="2" type="ORF">AQUCO_02900073v1</name>
</gene>
<evidence type="ECO:0000313" key="2">
    <source>
        <dbReference type="EMBL" id="PIA37967.1"/>
    </source>
</evidence>
<evidence type="ECO:0000256" key="1">
    <source>
        <dbReference type="SAM" id="MobiDB-lite"/>
    </source>
</evidence>
<reference evidence="2 3" key="1">
    <citation type="submission" date="2017-09" db="EMBL/GenBank/DDBJ databases">
        <title>WGS assembly of Aquilegia coerulea Goldsmith.</title>
        <authorList>
            <person name="Hodges S."/>
            <person name="Kramer E."/>
            <person name="Nordborg M."/>
            <person name="Tomkins J."/>
            <person name="Borevitz J."/>
            <person name="Derieg N."/>
            <person name="Yan J."/>
            <person name="Mihaltcheva S."/>
            <person name="Hayes R.D."/>
            <person name="Rokhsar D."/>
        </authorList>
    </citation>
    <scope>NUCLEOTIDE SEQUENCE [LARGE SCALE GENOMIC DNA]</scope>
    <source>
        <strain evidence="3">cv. Goldsmith</strain>
    </source>
</reference>
<keyword evidence="3" id="KW-1185">Reference proteome</keyword>
<organism evidence="2 3">
    <name type="scientific">Aquilegia coerulea</name>
    <name type="common">Rocky mountain columbine</name>
    <dbReference type="NCBI Taxonomy" id="218851"/>
    <lineage>
        <taxon>Eukaryota</taxon>
        <taxon>Viridiplantae</taxon>
        <taxon>Streptophyta</taxon>
        <taxon>Embryophyta</taxon>
        <taxon>Tracheophyta</taxon>
        <taxon>Spermatophyta</taxon>
        <taxon>Magnoliopsida</taxon>
        <taxon>Ranunculales</taxon>
        <taxon>Ranunculaceae</taxon>
        <taxon>Thalictroideae</taxon>
        <taxon>Aquilegia</taxon>
    </lineage>
</organism>
<feature type="compositionally biased region" description="Basic and acidic residues" evidence="1">
    <location>
        <begin position="1"/>
        <end position="20"/>
    </location>
</feature>
<feature type="region of interest" description="Disordered" evidence="1">
    <location>
        <begin position="1"/>
        <end position="89"/>
    </location>
</feature>